<feature type="compositionally biased region" description="Basic residues" evidence="1">
    <location>
        <begin position="143"/>
        <end position="159"/>
    </location>
</feature>
<evidence type="ECO:0000256" key="1">
    <source>
        <dbReference type="SAM" id="MobiDB-lite"/>
    </source>
</evidence>
<evidence type="ECO:0000313" key="3">
    <source>
        <dbReference type="Proteomes" id="UP000799291"/>
    </source>
</evidence>
<evidence type="ECO:0000313" key="2">
    <source>
        <dbReference type="EMBL" id="KAF2683572.1"/>
    </source>
</evidence>
<organism evidence="2 3">
    <name type="scientific">Lentithecium fluviatile CBS 122367</name>
    <dbReference type="NCBI Taxonomy" id="1168545"/>
    <lineage>
        <taxon>Eukaryota</taxon>
        <taxon>Fungi</taxon>
        <taxon>Dikarya</taxon>
        <taxon>Ascomycota</taxon>
        <taxon>Pezizomycotina</taxon>
        <taxon>Dothideomycetes</taxon>
        <taxon>Pleosporomycetidae</taxon>
        <taxon>Pleosporales</taxon>
        <taxon>Massarineae</taxon>
        <taxon>Lentitheciaceae</taxon>
        <taxon>Lentithecium</taxon>
    </lineage>
</organism>
<proteinExistence type="predicted"/>
<dbReference type="AlphaFoldDB" id="A0A6G1IZ97"/>
<name>A0A6G1IZ97_9PLEO</name>
<protein>
    <submittedName>
        <fullName evidence="2">Uncharacterized protein</fullName>
    </submittedName>
</protein>
<accession>A0A6G1IZ97</accession>
<dbReference type="EMBL" id="MU005583">
    <property type="protein sequence ID" value="KAF2683572.1"/>
    <property type="molecule type" value="Genomic_DNA"/>
</dbReference>
<dbReference type="Proteomes" id="UP000799291">
    <property type="component" value="Unassembled WGS sequence"/>
</dbReference>
<sequence length="159" mass="18305">MLHEVVRTATRGSRRERTERWRGVCDREPRHSVTVGTPSDVKGHEVQRSVYALQSTSRCTYSNALNHIPFLLPHTHICRDQYPFSSLSTIAQHLHQPSRSIKIQPRAAPHRSSKRPSPFHPHRTRTRTDTTCGSARATPPPRPVRHHPRSRANHSRRET</sequence>
<feature type="region of interest" description="Disordered" evidence="1">
    <location>
        <begin position="93"/>
        <end position="159"/>
    </location>
</feature>
<keyword evidence="3" id="KW-1185">Reference proteome</keyword>
<gene>
    <name evidence="2" type="ORF">K458DRAFT_39544</name>
</gene>
<reference evidence="2" key="1">
    <citation type="journal article" date="2020" name="Stud. Mycol.">
        <title>101 Dothideomycetes genomes: a test case for predicting lifestyles and emergence of pathogens.</title>
        <authorList>
            <person name="Haridas S."/>
            <person name="Albert R."/>
            <person name="Binder M."/>
            <person name="Bloem J."/>
            <person name="Labutti K."/>
            <person name="Salamov A."/>
            <person name="Andreopoulos B."/>
            <person name="Baker S."/>
            <person name="Barry K."/>
            <person name="Bills G."/>
            <person name="Bluhm B."/>
            <person name="Cannon C."/>
            <person name="Castanera R."/>
            <person name="Culley D."/>
            <person name="Daum C."/>
            <person name="Ezra D."/>
            <person name="Gonzalez J."/>
            <person name="Henrissat B."/>
            <person name="Kuo A."/>
            <person name="Liang C."/>
            <person name="Lipzen A."/>
            <person name="Lutzoni F."/>
            <person name="Magnuson J."/>
            <person name="Mondo S."/>
            <person name="Nolan M."/>
            <person name="Ohm R."/>
            <person name="Pangilinan J."/>
            <person name="Park H.-J."/>
            <person name="Ramirez L."/>
            <person name="Alfaro M."/>
            <person name="Sun H."/>
            <person name="Tritt A."/>
            <person name="Yoshinaga Y."/>
            <person name="Zwiers L.-H."/>
            <person name="Turgeon B."/>
            <person name="Goodwin S."/>
            <person name="Spatafora J."/>
            <person name="Crous P."/>
            <person name="Grigoriev I."/>
        </authorList>
    </citation>
    <scope>NUCLEOTIDE SEQUENCE</scope>
    <source>
        <strain evidence="2">CBS 122367</strain>
    </source>
</reference>